<evidence type="ECO:0000256" key="15">
    <source>
        <dbReference type="SAM" id="MobiDB-lite"/>
    </source>
</evidence>
<feature type="region of interest" description="Disordered" evidence="15">
    <location>
        <begin position="135"/>
        <end position="186"/>
    </location>
</feature>
<protein>
    <recommendedName>
        <fullName evidence="3">Mercuric transport protein MerT</fullName>
    </recommendedName>
    <alternativeName>
        <fullName evidence="13">Mercury ion transport protein</fullName>
    </alternativeName>
</protein>
<dbReference type="STRING" id="1076937.SAMN04488120_1219"/>
<feature type="transmembrane region" description="Helical" evidence="16">
    <location>
        <begin position="47"/>
        <end position="64"/>
    </location>
</feature>
<feature type="compositionally biased region" description="Basic and acidic residues" evidence="15">
    <location>
        <begin position="92"/>
        <end position="101"/>
    </location>
</feature>
<dbReference type="EMBL" id="FOOC01000021">
    <property type="protein sequence ID" value="SFF66784.1"/>
    <property type="molecule type" value="Genomic_DNA"/>
</dbReference>
<dbReference type="GO" id="GO:0005886">
    <property type="term" value="C:plasma membrane"/>
    <property type="evidence" value="ECO:0007669"/>
    <property type="project" value="UniProtKB-SubCell"/>
</dbReference>
<evidence type="ECO:0000256" key="3">
    <source>
        <dbReference type="ARBA" id="ARBA00017053"/>
    </source>
</evidence>
<evidence type="ECO:0000256" key="6">
    <source>
        <dbReference type="ARBA" id="ARBA00022475"/>
    </source>
</evidence>
<name>A0A1I2KIJ9_9GAMM</name>
<keyword evidence="18" id="KW-1185">Reference proteome</keyword>
<keyword evidence="12 16" id="KW-0472">Membrane</keyword>
<dbReference type="GO" id="GO:0046872">
    <property type="term" value="F:metal ion binding"/>
    <property type="evidence" value="ECO:0007669"/>
    <property type="project" value="UniProtKB-KW"/>
</dbReference>
<evidence type="ECO:0000256" key="14">
    <source>
        <dbReference type="ARBA" id="ARBA00045720"/>
    </source>
</evidence>
<organism evidence="17 18">
    <name type="scientific">Fontimonas thermophila</name>
    <dbReference type="NCBI Taxonomy" id="1076937"/>
    <lineage>
        <taxon>Bacteria</taxon>
        <taxon>Pseudomonadati</taxon>
        <taxon>Pseudomonadota</taxon>
        <taxon>Gammaproteobacteria</taxon>
        <taxon>Nevskiales</taxon>
        <taxon>Nevskiaceae</taxon>
        <taxon>Fontimonas</taxon>
    </lineage>
</organism>
<evidence type="ECO:0000256" key="13">
    <source>
        <dbReference type="ARBA" id="ARBA00030934"/>
    </source>
</evidence>
<keyword evidence="4" id="KW-0813">Transport</keyword>
<keyword evidence="11 16" id="KW-1133">Transmembrane helix</keyword>
<dbReference type="InterPro" id="IPR003457">
    <property type="entry name" value="Transprt_MerT"/>
</dbReference>
<evidence type="ECO:0000256" key="11">
    <source>
        <dbReference type="ARBA" id="ARBA00022989"/>
    </source>
</evidence>
<keyword evidence="9" id="KW-0479">Metal-binding</keyword>
<feature type="compositionally biased region" description="Low complexity" evidence="15">
    <location>
        <begin position="139"/>
        <end position="158"/>
    </location>
</feature>
<keyword evidence="5" id="KW-0475">Mercuric resistance</keyword>
<reference evidence="17 18" key="1">
    <citation type="submission" date="2016-10" db="EMBL/GenBank/DDBJ databases">
        <authorList>
            <person name="de Groot N.N."/>
        </authorList>
    </citation>
    <scope>NUCLEOTIDE SEQUENCE [LARGE SCALE GENOMIC DNA]</scope>
    <source>
        <strain evidence="17 18">DSM 23609</strain>
    </source>
</reference>
<evidence type="ECO:0000313" key="18">
    <source>
        <dbReference type="Proteomes" id="UP000199771"/>
    </source>
</evidence>
<evidence type="ECO:0000256" key="12">
    <source>
        <dbReference type="ARBA" id="ARBA00023136"/>
    </source>
</evidence>
<sequence length="289" mass="31280">MQDRSRLSLAAGVVAGLGTSACCALPLALVMAGLGGSWPASLKTLEAFHRIFVTAAIIALFFAWRSIFRTPQACAPSALRRSARTAPPQGRVLDRRGGGDRAADVPYSAVLPLFRSPDRLKKPVMSRRTLRHWGRPTYSPAAQAARPRTSRSSAAAVPMVAGGVESGRARRAPEADQARGDRRHRRQHGLYAVQEILIRAAHIAHLRQTSSFDTGISVTTPALLRERLLDQPQGRVEELHHVKYESLLADTRPSRCGAAKPVSSTNTAWPCGWRTAAKPVAFDGCLLSD</sequence>
<proteinExistence type="inferred from homology"/>
<dbReference type="AlphaFoldDB" id="A0A1I2KIJ9"/>
<evidence type="ECO:0000256" key="4">
    <source>
        <dbReference type="ARBA" id="ARBA00022448"/>
    </source>
</evidence>
<dbReference type="Pfam" id="PF02411">
    <property type="entry name" value="MerT"/>
    <property type="match status" value="1"/>
</dbReference>
<feature type="compositionally biased region" description="Basic and acidic residues" evidence="15">
    <location>
        <begin position="167"/>
        <end position="180"/>
    </location>
</feature>
<evidence type="ECO:0000256" key="5">
    <source>
        <dbReference type="ARBA" id="ARBA00022466"/>
    </source>
</evidence>
<evidence type="ECO:0000256" key="9">
    <source>
        <dbReference type="ARBA" id="ARBA00022723"/>
    </source>
</evidence>
<accession>A0A1I2KIJ9</accession>
<keyword evidence="7" id="KW-0997">Cell inner membrane</keyword>
<comment type="similarity">
    <text evidence="2">Belongs to the MerT family.</text>
</comment>
<dbReference type="PROSITE" id="PS51257">
    <property type="entry name" value="PROKAR_LIPOPROTEIN"/>
    <property type="match status" value="1"/>
</dbReference>
<dbReference type="Proteomes" id="UP000199771">
    <property type="component" value="Unassembled WGS sequence"/>
</dbReference>
<evidence type="ECO:0000256" key="7">
    <source>
        <dbReference type="ARBA" id="ARBA00022519"/>
    </source>
</evidence>
<evidence type="ECO:0000256" key="8">
    <source>
        <dbReference type="ARBA" id="ARBA00022692"/>
    </source>
</evidence>
<evidence type="ECO:0000256" key="10">
    <source>
        <dbReference type="ARBA" id="ARBA00022914"/>
    </source>
</evidence>
<comment type="function">
    <text evidence="14">Involved in mercury resistance. Probably transfers a mercuric ion from the periplasmic Hg(2+)-binding protein MerP to the cytoplasmic mercuric reductase MerA.</text>
</comment>
<dbReference type="GO" id="GO:0015097">
    <property type="term" value="F:mercury ion transmembrane transporter activity"/>
    <property type="evidence" value="ECO:0007669"/>
    <property type="project" value="InterPro"/>
</dbReference>
<gene>
    <name evidence="17" type="ORF">SAMN04488120_1219</name>
</gene>
<evidence type="ECO:0000256" key="2">
    <source>
        <dbReference type="ARBA" id="ARBA00008224"/>
    </source>
</evidence>
<evidence type="ECO:0000313" key="17">
    <source>
        <dbReference type="EMBL" id="SFF66784.1"/>
    </source>
</evidence>
<comment type="subcellular location">
    <subcellularLocation>
        <location evidence="1">Cell inner membrane</location>
        <topology evidence="1">Multi-pass membrane protein</topology>
    </subcellularLocation>
</comment>
<keyword evidence="8 16" id="KW-0812">Transmembrane</keyword>
<keyword evidence="10" id="KW-0476">Mercury</keyword>
<keyword evidence="6" id="KW-1003">Cell membrane</keyword>
<evidence type="ECO:0000256" key="1">
    <source>
        <dbReference type="ARBA" id="ARBA00004429"/>
    </source>
</evidence>
<feature type="region of interest" description="Disordered" evidence="15">
    <location>
        <begin position="78"/>
        <end position="101"/>
    </location>
</feature>
<evidence type="ECO:0000256" key="16">
    <source>
        <dbReference type="SAM" id="Phobius"/>
    </source>
</evidence>